<dbReference type="EMBL" id="JAVHJS010000022">
    <property type="protein sequence ID" value="KAK2821416.1"/>
    <property type="molecule type" value="Genomic_DNA"/>
</dbReference>
<proteinExistence type="predicted"/>
<comment type="caution">
    <text evidence="2">The sequence shown here is derived from an EMBL/GenBank/DDBJ whole genome shotgun (WGS) entry which is preliminary data.</text>
</comment>
<accession>A0AA88IUS8</accession>
<sequence>MVNTLVSACTSKSGAINCTQYRTTDKEIYSLFHRGKKNAVGLCQPIHGHLTGSTSNAIEGNIPPTPQEPYVSIPVYNLHSHSGAQVFTKTFFSLPDHTYMHVPRRATKAWLFENGHIKSALELSCTWDSTKVHAGERILKIIIQVLTCLVTDFLPCRSKMFEPSLSHRQTLTGVLVKKLFHQKSIYVRPDKVLLTEEKELVTSDTTSLQKHSHSVSTDAALSSLERELYFLDSLHFSTRMGNTTDMTVLQLCLHEIEDNIGIFEAMKNNGHFHAGQIMSLGQSPCFLSDVLSEYTVARAASLISIAGHNVLVTLKTKEETAMDLAHWYVLRRNTTMSSKNTGVETGIVGHQTTSPSTAERCEERYKVQKAFDSTRINQKGYKKQS</sequence>
<dbReference type="AlphaFoldDB" id="A0AA88IUS8"/>
<evidence type="ECO:0000256" key="1">
    <source>
        <dbReference type="SAM" id="MobiDB-lite"/>
    </source>
</evidence>
<organism evidence="2 3">
    <name type="scientific">Tachysurus vachellii</name>
    <name type="common">Darkbarbel catfish</name>
    <name type="synonym">Pelteobagrus vachellii</name>
    <dbReference type="NCBI Taxonomy" id="175792"/>
    <lineage>
        <taxon>Eukaryota</taxon>
        <taxon>Metazoa</taxon>
        <taxon>Chordata</taxon>
        <taxon>Craniata</taxon>
        <taxon>Vertebrata</taxon>
        <taxon>Euteleostomi</taxon>
        <taxon>Actinopterygii</taxon>
        <taxon>Neopterygii</taxon>
        <taxon>Teleostei</taxon>
        <taxon>Ostariophysi</taxon>
        <taxon>Siluriformes</taxon>
        <taxon>Bagridae</taxon>
        <taxon>Tachysurus</taxon>
    </lineage>
</organism>
<reference evidence="2" key="1">
    <citation type="submission" date="2023-08" db="EMBL/GenBank/DDBJ databases">
        <title>Pelteobagrus vachellii genome.</title>
        <authorList>
            <person name="Liu H."/>
        </authorList>
    </citation>
    <scope>NUCLEOTIDE SEQUENCE</scope>
    <source>
        <strain evidence="2">PRFRI_2022a</strain>
        <tissue evidence="2">Muscle</tissue>
    </source>
</reference>
<evidence type="ECO:0000313" key="3">
    <source>
        <dbReference type="Proteomes" id="UP001187315"/>
    </source>
</evidence>
<dbReference type="Proteomes" id="UP001187315">
    <property type="component" value="Unassembled WGS sequence"/>
</dbReference>
<evidence type="ECO:0000313" key="2">
    <source>
        <dbReference type="EMBL" id="KAK2821416.1"/>
    </source>
</evidence>
<gene>
    <name evidence="2" type="ORF">Q7C36_020759</name>
</gene>
<feature type="region of interest" description="Disordered" evidence="1">
    <location>
        <begin position="341"/>
        <end position="361"/>
    </location>
</feature>
<keyword evidence="3" id="KW-1185">Reference proteome</keyword>
<name>A0AA88IUS8_TACVA</name>
<protein>
    <submittedName>
        <fullName evidence="2">Uncharacterized protein</fullName>
    </submittedName>
</protein>